<dbReference type="InterPro" id="IPR001611">
    <property type="entry name" value="Leu-rich_rpt"/>
</dbReference>
<dbReference type="Gramene" id="ORUFI02G13540.1">
    <property type="protein sequence ID" value="ORUFI02G13540.1"/>
    <property type="gene ID" value="ORUFI02G13540"/>
</dbReference>
<feature type="region of interest" description="Disordered" evidence="6">
    <location>
        <begin position="192"/>
        <end position="228"/>
    </location>
</feature>
<dbReference type="GO" id="GO:0016020">
    <property type="term" value="C:membrane"/>
    <property type="evidence" value="ECO:0007669"/>
    <property type="project" value="UniProtKB-SubCell"/>
</dbReference>
<organism evidence="7 8">
    <name type="scientific">Oryza rufipogon</name>
    <name type="common">Brownbeard rice</name>
    <name type="synonym">Asian wild rice</name>
    <dbReference type="NCBI Taxonomy" id="4529"/>
    <lineage>
        <taxon>Eukaryota</taxon>
        <taxon>Viridiplantae</taxon>
        <taxon>Streptophyta</taxon>
        <taxon>Embryophyta</taxon>
        <taxon>Tracheophyta</taxon>
        <taxon>Spermatophyta</taxon>
        <taxon>Magnoliopsida</taxon>
        <taxon>Liliopsida</taxon>
        <taxon>Poales</taxon>
        <taxon>Poaceae</taxon>
        <taxon>BOP clade</taxon>
        <taxon>Oryzoideae</taxon>
        <taxon>Oryzeae</taxon>
        <taxon>Oryzinae</taxon>
        <taxon>Oryza</taxon>
    </lineage>
</organism>
<keyword evidence="3" id="KW-0732">Signal</keyword>
<dbReference type="Gene3D" id="3.80.10.10">
    <property type="entry name" value="Ribonuclease Inhibitor"/>
    <property type="match status" value="1"/>
</dbReference>
<evidence type="ECO:0008006" key="9">
    <source>
        <dbReference type="Google" id="ProtNLM"/>
    </source>
</evidence>
<evidence type="ECO:0000256" key="6">
    <source>
        <dbReference type="SAM" id="MobiDB-lite"/>
    </source>
</evidence>
<dbReference type="InterPro" id="IPR051716">
    <property type="entry name" value="Plant_RL_S/T_kinase"/>
</dbReference>
<evidence type="ECO:0000256" key="2">
    <source>
        <dbReference type="ARBA" id="ARBA00022614"/>
    </source>
</evidence>
<evidence type="ECO:0000256" key="3">
    <source>
        <dbReference type="ARBA" id="ARBA00022729"/>
    </source>
</evidence>
<keyword evidence="4" id="KW-0677">Repeat</keyword>
<dbReference type="GO" id="GO:0004674">
    <property type="term" value="F:protein serine/threonine kinase activity"/>
    <property type="evidence" value="ECO:0007669"/>
    <property type="project" value="UniProtKB-EC"/>
</dbReference>
<evidence type="ECO:0000256" key="5">
    <source>
        <dbReference type="ARBA" id="ARBA00023170"/>
    </source>
</evidence>
<dbReference type="PANTHER" id="PTHR48053:SF164">
    <property type="entry name" value="LEUCINE-RICH REPEAT-CONTAINING N-TERMINAL PLANT-TYPE DOMAIN-CONTAINING PROTEIN"/>
    <property type="match status" value="1"/>
</dbReference>
<dbReference type="EnsemblPlants" id="ORUFI02G13540.1">
    <property type="protein sequence ID" value="ORUFI02G13540.1"/>
    <property type="gene ID" value="ORUFI02G13540"/>
</dbReference>
<dbReference type="PANTHER" id="PTHR48053">
    <property type="entry name" value="LEUCINE RICH REPEAT FAMILY PROTEIN, EXPRESSED"/>
    <property type="match status" value="1"/>
</dbReference>
<evidence type="ECO:0000313" key="7">
    <source>
        <dbReference type="EnsemblPlants" id="ORUFI02G13540.1"/>
    </source>
</evidence>
<dbReference type="eggNOG" id="KOG0259">
    <property type="taxonomic scope" value="Eukaryota"/>
</dbReference>
<dbReference type="STRING" id="4529.A0A0E0NDH4"/>
<sequence>MENGGGDASAAAWRFGAANPAMEAARSQSIRALVYRVYACLDRGDARSVAPLGHGDPAAFACFRAAPAATGAVVAAAASGAHNSYAPAAGIAEACSHNSLSGHIPPSLANLTKIVQLEFDQNLLGSSIPDGLSHLPALRMLALSQNSLTGEIPPSFFNMTSLQGLALANNVFCGELPADRRGRAASDVAAESIRAGVGDDERSARPREGGSTGAGRPSRRSRTPTDDGGAWEFLDNLTNCNTLAEIFLNGNMFADVMLSSVVVPSAIGRLATSRSYSSST</sequence>
<feature type="compositionally biased region" description="Basic and acidic residues" evidence="6">
    <location>
        <begin position="197"/>
        <end position="208"/>
    </location>
</feature>
<comment type="subcellular location">
    <subcellularLocation>
        <location evidence="1">Membrane</location>
        <topology evidence="1">Single-pass membrane protein</topology>
    </subcellularLocation>
</comment>
<dbReference type="Pfam" id="PF00560">
    <property type="entry name" value="LRR_1"/>
    <property type="match status" value="1"/>
</dbReference>
<dbReference type="SUPFAM" id="SSF52058">
    <property type="entry name" value="L domain-like"/>
    <property type="match status" value="1"/>
</dbReference>
<protein>
    <recommendedName>
        <fullName evidence="9">Leucine-rich repeat-containing N-terminal plant-type domain-containing protein</fullName>
    </recommendedName>
</protein>
<dbReference type="eggNOG" id="KOG0619">
    <property type="taxonomic scope" value="Eukaryota"/>
</dbReference>
<dbReference type="AlphaFoldDB" id="A0A0E0NDH4"/>
<evidence type="ECO:0000313" key="8">
    <source>
        <dbReference type="Proteomes" id="UP000008022"/>
    </source>
</evidence>
<dbReference type="FunFam" id="3.80.10.10:FF:000383">
    <property type="entry name" value="Leucine-rich repeat receptor protein kinase EMS1"/>
    <property type="match status" value="1"/>
</dbReference>
<evidence type="ECO:0000256" key="4">
    <source>
        <dbReference type="ARBA" id="ARBA00022737"/>
    </source>
</evidence>
<reference evidence="7" key="2">
    <citation type="submission" date="2015-06" db="UniProtKB">
        <authorList>
            <consortium name="EnsemblPlants"/>
        </authorList>
    </citation>
    <scope>IDENTIFICATION</scope>
</reference>
<dbReference type="InterPro" id="IPR032675">
    <property type="entry name" value="LRR_dom_sf"/>
</dbReference>
<keyword evidence="5" id="KW-0675">Receptor</keyword>
<keyword evidence="8" id="KW-1185">Reference proteome</keyword>
<dbReference type="Proteomes" id="UP000008022">
    <property type="component" value="Unassembled WGS sequence"/>
</dbReference>
<reference evidence="8" key="1">
    <citation type="submission" date="2013-06" db="EMBL/GenBank/DDBJ databases">
        <authorList>
            <person name="Zhao Q."/>
        </authorList>
    </citation>
    <scope>NUCLEOTIDE SEQUENCE</scope>
    <source>
        <strain evidence="8">cv. W1943</strain>
    </source>
</reference>
<name>A0A0E0NDH4_ORYRU</name>
<evidence type="ECO:0000256" key="1">
    <source>
        <dbReference type="ARBA" id="ARBA00004167"/>
    </source>
</evidence>
<keyword evidence="2" id="KW-0433">Leucine-rich repeat</keyword>
<accession>A0A0E0NDH4</accession>
<proteinExistence type="predicted"/>
<dbReference type="HOGENOM" id="CLU_995304_0_0_1"/>